<proteinExistence type="predicted"/>
<reference evidence="1 2" key="1">
    <citation type="submission" date="2017-10" db="EMBL/GenBank/DDBJ databases">
        <title>Genomics of the genus Arcobacter.</title>
        <authorList>
            <person name="Perez-Cataluna A."/>
            <person name="Figueras M.J."/>
        </authorList>
    </citation>
    <scope>NUCLEOTIDE SEQUENCE [LARGE SCALE GENOMIC DNA]</scope>
    <source>
        <strain evidence="1 2">DSM 24636</strain>
    </source>
</reference>
<gene>
    <name evidence="1" type="ORF">CRV06_08595</name>
</gene>
<evidence type="ECO:0000313" key="1">
    <source>
        <dbReference type="EMBL" id="RXJ62883.1"/>
    </source>
</evidence>
<organism evidence="1 2">
    <name type="scientific">Halarcobacter anaerophilus</name>
    <dbReference type="NCBI Taxonomy" id="877500"/>
    <lineage>
        <taxon>Bacteria</taxon>
        <taxon>Pseudomonadati</taxon>
        <taxon>Campylobacterota</taxon>
        <taxon>Epsilonproteobacteria</taxon>
        <taxon>Campylobacterales</taxon>
        <taxon>Arcobacteraceae</taxon>
        <taxon>Halarcobacter</taxon>
    </lineage>
</organism>
<accession>A0A4Q0XZW7</accession>
<dbReference type="Proteomes" id="UP000290191">
    <property type="component" value="Unassembled WGS sequence"/>
</dbReference>
<sequence>MKPILKKIMHDDFYVKIIELTAFSQEIKVPLNRADIYHMRDYGLVTKKINNYQTINYENLCQSMEIAQNAHEYKPTKWTKTALKRFRRWVKVFRLQRELSDFETDEKVEKILNIKKKTVKRRITFQVALEKFRKANKIGDLEQLNFDDFMFFLEDNHFILDEYTFLKTLNNDD</sequence>
<dbReference type="EMBL" id="PDKO01000006">
    <property type="protein sequence ID" value="RXJ62883.1"/>
    <property type="molecule type" value="Genomic_DNA"/>
</dbReference>
<comment type="caution">
    <text evidence="1">The sequence shown here is derived from an EMBL/GenBank/DDBJ whole genome shotgun (WGS) entry which is preliminary data.</text>
</comment>
<name>A0A4Q0XZW7_9BACT</name>
<dbReference type="AlphaFoldDB" id="A0A4Q0XZW7"/>
<protein>
    <submittedName>
        <fullName evidence="1">Uncharacterized protein</fullName>
    </submittedName>
</protein>
<evidence type="ECO:0000313" key="2">
    <source>
        <dbReference type="Proteomes" id="UP000290191"/>
    </source>
</evidence>
<keyword evidence="2" id="KW-1185">Reference proteome</keyword>
<dbReference type="RefSeq" id="WP_129082150.1">
    <property type="nucleotide sequence ID" value="NZ_CP041070.1"/>
</dbReference>